<comment type="caution">
    <text evidence="1">The sequence shown here is derived from an EMBL/GenBank/DDBJ whole genome shotgun (WGS) entry which is preliminary data.</text>
</comment>
<dbReference type="OrthoDB" id="702at2"/>
<dbReference type="InterPro" id="IPR020022">
    <property type="entry name" value="N-acetyl_sugar_amidoTrfase"/>
</dbReference>
<dbReference type="Proteomes" id="UP000298429">
    <property type="component" value="Unassembled WGS sequence"/>
</dbReference>
<proteinExistence type="predicted"/>
<evidence type="ECO:0000313" key="1">
    <source>
        <dbReference type="EMBL" id="TGL98092.1"/>
    </source>
</evidence>
<dbReference type="SUPFAM" id="SSF52402">
    <property type="entry name" value="Adenine nucleotide alpha hydrolases-like"/>
    <property type="match status" value="1"/>
</dbReference>
<gene>
    <name evidence="1" type="ORF">EHQ76_13760</name>
</gene>
<evidence type="ECO:0000313" key="2">
    <source>
        <dbReference type="Proteomes" id="UP000298429"/>
    </source>
</evidence>
<keyword evidence="1" id="KW-0808">Transferase</keyword>
<name>A0A5F2B0W9_9LEPT</name>
<dbReference type="EMBL" id="RQGN01000071">
    <property type="protein sequence ID" value="TGL98092.1"/>
    <property type="molecule type" value="Genomic_DNA"/>
</dbReference>
<accession>A0A5F2B0W9</accession>
<sequence>MEKRNLIKLYNLPEKVVFCKKCTVSNQRPRITFDEHGVCSACNFAEFKKTQIDWKQREQELVELCKKFKKNNGEYDVIVPCSGGKDGGFVAHQLKYKYGMNPLTVTWAPLKATEIGRKNLDSFIGSGFDNVLGTPNGKVTRRLTNLAFTYLGDPFQPFIYGQTNYPMHMAIKHNVSLIMYGENGEVEYGGDMKNAFKPNREIQDHDKHYFSGLPPEFWKDHGVSEQDLRPFMAPAYEDILKNKTEIHFLGYYKFWDPQENFYYCQENTGFTPNSERSEGTYSKYASLDDRIDGFHYYLGYIKFGIGRTTSDTAHEIRDHKITREEGAALVKRYDGEFPKKHYQEFLEYCSITDEEFTAVVDSWRSDHIWENKSGEWNLRHKVWES</sequence>
<dbReference type="RefSeq" id="WP_135671442.1">
    <property type="nucleotide sequence ID" value="NZ_RQGN01000071.1"/>
</dbReference>
<dbReference type="AlphaFoldDB" id="A0A5F2B0W9"/>
<protein>
    <submittedName>
        <fullName evidence="1">N-acetyl sugar amidotransferase</fullName>
    </submittedName>
</protein>
<dbReference type="GO" id="GO:0016740">
    <property type="term" value="F:transferase activity"/>
    <property type="evidence" value="ECO:0007669"/>
    <property type="project" value="UniProtKB-KW"/>
</dbReference>
<organism evidence="1 2">
    <name type="scientific">Leptospira barantonii</name>
    <dbReference type="NCBI Taxonomy" id="2023184"/>
    <lineage>
        <taxon>Bacteria</taxon>
        <taxon>Pseudomonadati</taxon>
        <taxon>Spirochaetota</taxon>
        <taxon>Spirochaetia</taxon>
        <taxon>Leptospirales</taxon>
        <taxon>Leptospiraceae</taxon>
        <taxon>Leptospira</taxon>
    </lineage>
</organism>
<dbReference type="NCBIfam" id="TIGR03573">
    <property type="entry name" value="WbuX"/>
    <property type="match status" value="1"/>
</dbReference>
<reference evidence="1 2" key="1">
    <citation type="journal article" date="2019" name="PLoS Negl. Trop. Dis.">
        <title>Revisiting the worldwide diversity of Leptospira species in the environment.</title>
        <authorList>
            <person name="Vincent A.T."/>
            <person name="Schiettekatte O."/>
            <person name="Bourhy P."/>
            <person name="Veyrier F.J."/>
            <person name="Picardeau M."/>
        </authorList>
    </citation>
    <scope>NUCLEOTIDE SEQUENCE [LARGE SCALE GENOMIC DNA]</scope>
    <source>
        <strain evidence="1 2">201702444</strain>
    </source>
</reference>